<comment type="caution">
    <text evidence="2">The sequence shown here is derived from an EMBL/GenBank/DDBJ whole genome shotgun (WGS) entry which is preliminary data.</text>
</comment>
<protein>
    <submittedName>
        <fullName evidence="2">Uncharacterized protein</fullName>
    </submittedName>
</protein>
<accession>A0A2K2UAX9</accession>
<dbReference type="AlphaFoldDB" id="A0A2K2UAX9"/>
<dbReference type="Proteomes" id="UP000236197">
    <property type="component" value="Unassembled WGS sequence"/>
</dbReference>
<feature type="compositionally biased region" description="Basic and acidic residues" evidence="1">
    <location>
        <begin position="163"/>
        <end position="175"/>
    </location>
</feature>
<organism evidence="2 3">
    <name type="scientific">Enteroscipio rubneri</name>
    <dbReference type="NCBI Taxonomy" id="2070686"/>
    <lineage>
        <taxon>Bacteria</taxon>
        <taxon>Bacillati</taxon>
        <taxon>Actinomycetota</taxon>
        <taxon>Coriobacteriia</taxon>
        <taxon>Eggerthellales</taxon>
        <taxon>Eggerthellaceae</taxon>
        <taxon>Enteroscipio</taxon>
    </lineage>
</organism>
<dbReference type="OrthoDB" id="3176377at2"/>
<dbReference type="EMBL" id="PPEK01000008">
    <property type="protein sequence ID" value="PNV67444.1"/>
    <property type="molecule type" value="Genomic_DNA"/>
</dbReference>
<feature type="region of interest" description="Disordered" evidence="1">
    <location>
        <begin position="163"/>
        <end position="182"/>
    </location>
</feature>
<evidence type="ECO:0000256" key="1">
    <source>
        <dbReference type="SAM" id="MobiDB-lite"/>
    </source>
</evidence>
<sequence>MATDFGDESGEKLFDWVLRIGQDASEQAMLASAEKLKNALRNARGEIGGKGPEDAVEQPSEWAKLSMEQFASLPEYRSIKEIIDGKLTGEGIEHAFFEDKGKEYLLFKVEDAPSVSRAFGDLEKQADIALDRALEARGKTREQIRDAQPLEERAASARESAKAMEAARGKAHEVEIAAVRSK</sequence>
<dbReference type="RefSeq" id="WP_103265158.1">
    <property type="nucleotide sequence ID" value="NZ_CABMLE010000008.1"/>
</dbReference>
<reference evidence="3" key="1">
    <citation type="submission" date="2018-01" db="EMBL/GenBank/DDBJ databases">
        <title>Rubneribacter badeniensis gen. nov., sp. nov., and Colonibacter rubneri, gen. nov., sp. nov., WGS of new members of the Eggerthellaceae.</title>
        <authorList>
            <person name="Danylec N."/>
            <person name="Stoll D.A."/>
            <person name="Doetsch A."/>
            <person name="Kulling S.E."/>
            <person name="Huch M."/>
        </authorList>
    </citation>
    <scope>NUCLEOTIDE SEQUENCE [LARGE SCALE GENOMIC DNA]</scope>
    <source>
        <strain evidence="3">ResAG-96</strain>
    </source>
</reference>
<evidence type="ECO:0000313" key="3">
    <source>
        <dbReference type="Proteomes" id="UP000236197"/>
    </source>
</evidence>
<proteinExistence type="predicted"/>
<gene>
    <name evidence="2" type="ORF">C2L71_07485</name>
</gene>
<keyword evidence="3" id="KW-1185">Reference proteome</keyword>
<name>A0A2K2UAX9_9ACTN</name>
<evidence type="ECO:0000313" key="2">
    <source>
        <dbReference type="EMBL" id="PNV67444.1"/>
    </source>
</evidence>